<comment type="subcellular location">
    <subcellularLocation>
        <location evidence="1">Endomembrane system</location>
        <topology evidence="1">Multi-pass membrane protein</topology>
    </subcellularLocation>
</comment>
<feature type="transmembrane region" description="Helical" evidence="9">
    <location>
        <begin position="222"/>
        <end position="245"/>
    </location>
</feature>
<organism evidence="11 13">
    <name type="scientific">Aplysia californica</name>
    <name type="common">California sea hare</name>
    <dbReference type="NCBI Taxonomy" id="6500"/>
    <lineage>
        <taxon>Eukaryota</taxon>
        <taxon>Metazoa</taxon>
        <taxon>Spiralia</taxon>
        <taxon>Lophotrochozoa</taxon>
        <taxon>Mollusca</taxon>
        <taxon>Gastropoda</taxon>
        <taxon>Heterobranchia</taxon>
        <taxon>Euthyneura</taxon>
        <taxon>Tectipleura</taxon>
        <taxon>Aplysiida</taxon>
        <taxon>Aplysioidea</taxon>
        <taxon>Aplysiidae</taxon>
        <taxon>Aplysia</taxon>
    </lineage>
</organism>
<feature type="compositionally biased region" description="Low complexity" evidence="8">
    <location>
        <begin position="378"/>
        <end position="391"/>
    </location>
</feature>
<dbReference type="InterPro" id="IPR033118">
    <property type="entry name" value="EXPERA"/>
</dbReference>
<keyword evidence="4 7" id="KW-1133">Transmembrane helix</keyword>
<evidence type="ECO:0000313" key="11">
    <source>
        <dbReference type="Proteomes" id="UP000694888"/>
    </source>
</evidence>
<evidence type="ECO:0000256" key="8">
    <source>
        <dbReference type="SAM" id="MobiDB-lite"/>
    </source>
</evidence>
<dbReference type="Proteomes" id="UP000694888">
    <property type="component" value="Unplaced"/>
</dbReference>
<dbReference type="RefSeq" id="XP_005089477.1">
    <property type="nucleotide sequence ID" value="XM_005089420.3"/>
</dbReference>
<accession>A0ABM0JAW5</accession>
<keyword evidence="2 7" id="KW-0812">Transmembrane</keyword>
<dbReference type="CDD" id="cd21106">
    <property type="entry name" value="TM6SF1-like"/>
    <property type="match status" value="1"/>
</dbReference>
<feature type="transmembrane region" description="Helical" evidence="9">
    <location>
        <begin position="297"/>
        <end position="319"/>
    </location>
</feature>
<feature type="transmembrane region" description="Helical" evidence="9">
    <location>
        <begin position="140"/>
        <end position="162"/>
    </location>
</feature>
<feature type="transmembrane region" description="Helical" evidence="9">
    <location>
        <begin position="112"/>
        <end position="133"/>
    </location>
</feature>
<feature type="transmembrane region" description="Helical" evidence="9">
    <location>
        <begin position="339"/>
        <end position="357"/>
    </location>
</feature>
<evidence type="ECO:0000313" key="12">
    <source>
        <dbReference type="RefSeq" id="XP_005089477.1"/>
    </source>
</evidence>
<evidence type="ECO:0000256" key="2">
    <source>
        <dbReference type="ARBA" id="ARBA00022692"/>
    </source>
</evidence>
<feature type="transmembrane region" description="Helical" evidence="9">
    <location>
        <begin position="265"/>
        <end position="285"/>
    </location>
</feature>
<proteinExistence type="inferred from homology"/>
<feature type="transmembrane region" description="Helical" evidence="9">
    <location>
        <begin position="32"/>
        <end position="52"/>
    </location>
</feature>
<evidence type="ECO:0000256" key="5">
    <source>
        <dbReference type="ARBA" id="ARBA00023136"/>
    </source>
</evidence>
<comment type="similarity">
    <text evidence="6">Belongs to the TM6SF family.</text>
</comment>
<evidence type="ECO:0000256" key="3">
    <source>
        <dbReference type="ARBA" id="ARBA00022737"/>
    </source>
</evidence>
<feature type="domain" description="EXPERA" evidence="10">
    <location>
        <begin position="220"/>
        <end position="356"/>
    </location>
</feature>
<dbReference type="Pfam" id="PF26083">
    <property type="entry name" value="TM_Tm6sf2"/>
    <property type="match status" value="1"/>
</dbReference>
<protein>
    <submittedName>
        <fullName evidence="12 13">Transmembrane 6 superfamily member 1</fullName>
    </submittedName>
</protein>
<reference evidence="12 13" key="1">
    <citation type="submission" date="2025-05" db="UniProtKB">
        <authorList>
            <consortium name="RefSeq"/>
        </authorList>
    </citation>
    <scope>IDENTIFICATION</scope>
</reference>
<dbReference type="PANTHER" id="PTHR14568">
    <property type="entry name" value="TRANSMEMBRANE SUPERFAMILY 6 MEMBER 1/2"/>
    <property type="match status" value="1"/>
</dbReference>
<dbReference type="InterPro" id="IPR059044">
    <property type="entry name" value="TM_Tm6sf1/2"/>
</dbReference>
<evidence type="ECO:0000256" key="6">
    <source>
        <dbReference type="ARBA" id="ARBA00034760"/>
    </source>
</evidence>
<evidence type="ECO:0000313" key="13">
    <source>
        <dbReference type="RefSeq" id="XP_005089478.1"/>
    </source>
</evidence>
<feature type="region of interest" description="Disordered" evidence="8">
    <location>
        <begin position="376"/>
        <end position="397"/>
    </location>
</feature>
<feature type="transmembrane region" description="Helical" evidence="9">
    <location>
        <begin position="168"/>
        <end position="188"/>
    </location>
</feature>
<dbReference type="InterPro" id="IPR047195">
    <property type="entry name" value="TM6SF1-like"/>
</dbReference>
<dbReference type="PANTHER" id="PTHR14568:SF8">
    <property type="entry name" value="EXPERA DOMAIN-CONTAINING PROTEIN"/>
    <property type="match status" value="1"/>
</dbReference>
<name>A0ABM0JAW5_APLCA</name>
<evidence type="ECO:0000256" key="7">
    <source>
        <dbReference type="PROSITE-ProRule" id="PRU01087"/>
    </source>
</evidence>
<dbReference type="PROSITE" id="PS51751">
    <property type="entry name" value="EXPERA"/>
    <property type="match status" value="1"/>
</dbReference>
<keyword evidence="3" id="KW-0677">Repeat</keyword>
<sequence>MTLKGAAAVFLTSLLALPISYTLDSVSHTKSQGLIFLSSFASCLAVAIAPWLILRNRLQKMDPFFYALSLLTYRSVQSLVIALENDGLIAQFMGFYLREGEPYLKTAHGTMVSYWDGIIHYSLYLMILAAVSWNQSFYDVGLYWFGSYGNGSLILVLGVFMGKDGIRSPLFLHLPLVALSLWAAVRFINEKRQECKTLQAQLKENDDSDGIAVSIWKRPVDLCFIIFFILAAVLAVFRFIAAFGGSCDLIKQYTDKVEPYLADPLPYSKAQCMVHMLYFIPYYGLNIYGLLWPGQAWMPIWSLVFAGAAGQGQVSYIGSSFHYRTPYIHRVPQTAFARSIFWLVNGAMLVVPHLVAYRCQSNWQFFLMDSQTEKVEDVSNSPSNGSVSGKNVSKKNE</sequence>
<evidence type="ECO:0000256" key="1">
    <source>
        <dbReference type="ARBA" id="ARBA00004127"/>
    </source>
</evidence>
<keyword evidence="11" id="KW-1185">Reference proteome</keyword>
<evidence type="ECO:0000259" key="10">
    <source>
        <dbReference type="PROSITE" id="PS51751"/>
    </source>
</evidence>
<keyword evidence="5 7" id="KW-0472">Membrane</keyword>
<gene>
    <name evidence="12 13" type="primary">LOC101851686</name>
</gene>
<evidence type="ECO:0000256" key="4">
    <source>
        <dbReference type="ARBA" id="ARBA00022989"/>
    </source>
</evidence>
<dbReference type="GeneID" id="101851686"/>
<evidence type="ECO:0000256" key="9">
    <source>
        <dbReference type="SAM" id="Phobius"/>
    </source>
</evidence>
<dbReference type="RefSeq" id="XP_005089478.1">
    <property type="nucleotide sequence ID" value="XM_005089421.3"/>
</dbReference>